<proteinExistence type="predicted"/>
<sequence length="152" mass="16717">MRIVSWNYDSIKLIFIIQFAPQVSAGPMNLLFDAPSMNDEVSSVIASDTDLGIEGPLLIHKIAYECTSLLVCKVGNYINKEKESTVEKLIKVYVGRQPNAAITTVKDGKLQNSGTNISICPRDGMVFSCDVNTSPPPDMAFVSIIYPCCYIF</sequence>
<accession>K1QN61</accession>
<gene>
    <name evidence="1" type="ORF">CGI_10000968</name>
</gene>
<dbReference type="InParanoid" id="K1QN61"/>
<name>K1QN61_MAGGI</name>
<evidence type="ECO:0000313" key="1">
    <source>
        <dbReference type="EMBL" id="EKC23006.1"/>
    </source>
</evidence>
<organism evidence="1">
    <name type="scientific">Magallana gigas</name>
    <name type="common">Pacific oyster</name>
    <name type="synonym">Crassostrea gigas</name>
    <dbReference type="NCBI Taxonomy" id="29159"/>
    <lineage>
        <taxon>Eukaryota</taxon>
        <taxon>Metazoa</taxon>
        <taxon>Spiralia</taxon>
        <taxon>Lophotrochozoa</taxon>
        <taxon>Mollusca</taxon>
        <taxon>Bivalvia</taxon>
        <taxon>Autobranchia</taxon>
        <taxon>Pteriomorphia</taxon>
        <taxon>Ostreida</taxon>
        <taxon>Ostreoidea</taxon>
        <taxon>Ostreidae</taxon>
        <taxon>Magallana</taxon>
    </lineage>
</organism>
<dbReference type="HOGENOM" id="CLU_1724091_0_0_1"/>
<reference evidence="1" key="1">
    <citation type="journal article" date="2012" name="Nature">
        <title>The oyster genome reveals stress adaptation and complexity of shell formation.</title>
        <authorList>
            <person name="Zhang G."/>
            <person name="Fang X."/>
            <person name="Guo X."/>
            <person name="Li L."/>
            <person name="Luo R."/>
            <person name="Xu F."/>
            <person name="Yang P."/>
            <person name="Zhang L."/>
            <person name="Wang X."/>
            <person name="Qi H."/>
            <person name="Xiong Z."/>
            <person name="Que H."/>
            <person name="Xie Y."/>
            <person name="Holland P.W."/>
            <person name="Paps J."/>
            <person name="Zhu Y."/>
            <person name="Wu F."/>
            <person name="Chen Y."/>
            <person name="Wang J."/>
            <person name="Peng C."/>
            <person name="Meng J."/>
            <person name="Yang L."/>
            <person name="Liu J."/>
            <person name="Wen B."/>
            <person name="Zhang N."/>
            <person name="Huang Z."/>
            <person name="Zhu Q."/>
            <person name="Feng Y."/>
            <person name="Mount A."/>
            <person name="Hedgecock D."/>
            <person name="Xu Z."/>
            <person name="Liu Y."/>
            <person name="Domazet-Loso T."/>
            <person name="Du Y."/>
            <person name="Sun X."/>
            <person name="Zhang S."/>
            <person name="Liu B."/>
            <person name="Cheng P."/>
            <person name="Jiang X."/>
            <person name="Li J."/>
            <person name="Fan D."/>
            <person name="Wang W."/>
            <person name="Fu W."/>
            <person name="Wang T."/>
            <person name="Wang B."/>
            <person name="Zhang J."/>
            <person name="Peng Z."/>
            <person name="Li Y."/>
            <person name="Li N."/>
            <person name="Wang J."/>
            <person name="Chen M."/>
            <person name="He Y."/>
            <person name="Tan F."/>
            <person name="Song X."/>
            <person name="Zheng Q."/>
            <person name="Huang R."/>
            <person name="Yang H."/>
            <person name="Du X."/>
            <person name="Chen L."/>
            <person name="Yang M."/>
            <person name="Gaffney P.M."/>
            <person name="Wang S."/>
            <person name="Luo L."/>
            <person name="She Z."/>
            <person name="Ming Y."/>
            <person name="Huang W."/>
            <person name="Zhang S."/>
            <person name="Huang B."/>
            <person name="Zhang Y."/>
            <person name="Qu T."/>
            <person name="Ni P."/>
            <person name="Miao G."/>
            <person name="Wang J."/>
            <person name="Wang Q."/>
            <person name="Steinberg C.E."/>
            <person name="Wang H."/>
            <person name="Li N."/>
            <person name="Qian L."/>
            <person name="Zhang G."/>
            <person name="Li Y."/>
            <person name="Yang H."/>
            <person name="Liu X."/>
            <person name="Wang J."/>
            <person name="Yin Y."/>
            <person name="Wang J."/>
        </authorList>
    </citation>
    <scope>NUCLEOTIDE SEQUENCE [LARGE SCALE GENOMIC DNA]</scope>
    <source>
        <strain evidence="1">05x7-T-G4-1.051#20</strain>
    </source>
</reference>
<dbReference type="EMBL" id="JH816606">
    <property type="protein sequence ID" value="EKC23006.1"/>
    <property type="molecule type" value="Genomic_DNA"/>
</dbReference>
<protein>
    <submittedName>
        <fullName evidence="1">Uncharacterized protein</fullName>
    </submittedName>
</protein>
<dbReference type="AlphaFoldDB" id="K1QN61"/>